<organism evidence="1 2">
    <name type="scientific">Portunus trituberculatus</name>
    <name type="common">Swimming crab</name>
    <name type="synonym">Neptunus trituberculatus</name>
    <dbReference type="NCBI Taxonomy" id="210409"/>
    <lineage>
        <taxon>Eukaryota</taxon>
        <taxon>Metazoa</taxon>
        <taxon>Ecdysozoa</taxon>
        <taxon>Arthropoda</taxon>
        <taxon>Crustacea</taxon>
        <taxon>Multicrustacea</taxon>
        <taxon>Malacostraca</taxon>
        <taxon>Eumalacostraca</taxon>
        <taxon>Eucarida</taxon>
        <taxon>Decapoda</taxon>
        <taxon>Pleocyemata</taxon>
        <taxon>Brachyura</taxon>
        <taxon>Eubrachyura</taxon>
        <taxon>Portunoidea</taxon>
        <taxon>Portunidae</taxon>
        <taxon>Portuninae</taxon>
        <taxon>Portunus</taxon>
    </lineage>
</organism>
<sequence>MLAEQRVAQTKWLKGTLTLLSDRFRERSDVTRELRGSPCSRQGTAKFEFKLPSVHSMVRGHPTAKREFHQAEIHQVTGPATTAIPSVTCVLQPDASQIT</sequence>
<dbReference type="AlphaFoldDB" id="A0A5B7CJQ1"/>
<dbReference type="EMBL" id="VSRR010000052">
    <property type="protein sequence ID" value="MPC09011.1"/>
    <property type="molecule type" value="Genomic_DNA"/>
</dbReference>
<reference evidence="1 2" key="1">
    <citation type="submission" date="2019-05" db="EMBL/GenBank/DDBJ databases">
        <title>Another draft genome of Portunus trituberculatus and its Hox gene families provides insights of decapod evolution.</title>
        <authorList>
            <person name="Jeong J.-H."/>
            <person name="Song I."/>
            <person name="Kim S."/>
            <person name="Choi T."/>
            <person name="Kim D."/>
            <person name="Ryu S."/>
            <person name="Kim W."/>
        </authorList>
    </citation>
    <scope>NUCLEOTIDE SEQUENCE [LARGE SCALE GENOMIC DNA]</scope>
    <source>
        <tissue evidence="1">Muscle</tissue>
    </source>
</reference>
<dbReference type="Proteomes" id="UP000324222">
    <property type="component" value="Unassembled WGS sequence"/>
</dbReference>
<protein>
    <submittedName>
        <fullName evidence="1">Uncharacterized protein</fullName>
    </submittedName>
</protein>
<name>A0A5B7CJQ1_PORTR</name>
<evidence type="ECO:0000313" key="2">
    <source>
        <dbReference type="Proteomes" id="UP000324222"/>
    </source>
</evidence>
<gene>
    <name evidence="1" type="ORF">E2C01_001611</name>
</gene>
<keyword evidence="2" id="KW-1185">Reference proteome</keyword>
<accession>A0A5B7CJQ1</accession>
<dbReference type="OrthoDB" id="5971574at2759"/>
<comment type="caution">
    <text evidence="1">The sequence shown here is derived from an EMBL/GenBank/DDBJ whole genome shotgun (WGS) entry which is preliminary data.</text>
</comment>
<proteinExistence type="predicted"/>
<evidence type="ECO:0000313" key="1">
    <source>
        <dbReference type="EMBL" id="MPC09011.1"/>
    </source>
</evidence>